<dbReference type="RefSeq" id="WP_309981902.1">
    <property type="nucleotide sequence ID" value="NZ_JAVDTI010000002.1"/>
</dbReference>
<comment type="caution">
    <text evidence="1">The sequence shown here is derived from an EMBL/GenBank/DDBJ whole genome shotgun (WGS) entry which is preliminary data.</text>
</comment>
<gene>
    <name evidence="1" type="ORF">J2W84_001670</name>
</gene>
<reference evidence="1 2" key="1">
    <citation type="submission" date="2023-07" db="EMBL/GenBank/DDBJ databases">
        <title>Sorghum-associated microbial communities from plants grown in Nebraska, USA.</title>
        <authorList>
            <person name="Schachtman D."/>
        </authorList>
    </citation>
    <scope>NUCLEOTIDE SEQUENCE [LARGE SCALE GENOMIC DNA]</scope>
    <source>
        <strain evidence="1 2">BE57</strain>
    </source>
</reference>
<evidence type="ECO:0000313" key="2">
    <source>
        <dbReference type="Proteomes" id="UP001264980"/>
    </source>
</evidence>
<dbReference type="Proteomes" id="UP001264980">
    <property type="component" value="Unassembled WGS sequence"/>
</dbReference>
<organism evidence="1 2">
    <name type="scientific">Dyadobacter fermentans</name>
    <dbReference type="NCBI Taxonomy" id="94254"/>
    <lineage>
        <taxon>Bacteria</taxon>
        <taxon>Pseudomonadati</taxon>
        <taxon>Bacteroidota</taxon>
        <taxon>Cytophagia</taxon>
        <taxon>Cytophagales</taxon>
        <taxon>Spirosomataceae</taxon>
        <taxon>Dyadobacter</taxon>
    </lineage>
</organism>
<accession>A0ABU1QVC5</accession>
<proteinExistence type="predicted"/>
<protein>
    <submittedName>
        <fullName evidence="1">Uncharacterized protein</fullName>
    </submittedName>
</protein>
<name>A0ABU1QVC5_9BACT</name>
<keyword evidence="2" id="KW-1185">Reference proteome</keyword>
<evidence type="ECO:0000313" key="1">
    <source>
        <dbReference type="EMBL" id="MDR6804624.1"/>
    </source>
</evidence>
<sequence length="42" mass="4720">MHYVKTVVPECGPQQEENLATVAREIADALDEFSTERRVISS</sequence>
<dbReference type="EMBL" id="JAVDTI010000002">
    <property type="protein sequence ID" value="MDR6804624.1"/>
    <property type="molecule type" value="Genomic_DNA"/>
</dbReference>